<sequence length="325" mass="33701">MAEAKPLEIRDSTSLPLPSKTVYQFPTVGYWAENIAVRRNGNLLVTLLSPSPQLWQIASPYSDAPSVELVYTFPNMSGLVGIAETAADTFVLAGQNFSTAGVAAAWEVAFADDGNVTTRKVADIPNALVLNGATAVPGCGGSPPSAVLIADSAGGLVFRVDTKTGTVETAVQVSEMAPIANASSPVGINGIKIRDEYLYFDNSYAAALYRIKITSSGFAAAGASVETVARVPGETFLDDFTFGADGSIWIASNHGSTVLKVNVQTGDSLVVAGASNQTTVLGDTAAAFGRTEKDSGILYVTTSGFNVKTPVEAGKIVAIDTTSFR</sequence>
<gene>
    <name evidence="1" type="ORF">SUNI508_01819</name>
</gene>
<evidence type="ECO:0000313" key="1">
    <source>
        <dbReference type="EMBL" id="KAK9416402.1"/>
    </source>
</evidence>
<organism evidence="1 2">
    <name type="scientific">Seiridium unicorne</name>
    <dbReference type="NCBI Taxonomy" id="138068"/>
    <lineage>
        <taxon>Eukaryota</taxon>
        <taxon>Fungi</taxon>
        <taxon>Dikarya</taxon>
        <taxon>Ascomycota</taxon>
        <taxon>Pezizomycotina</taxon>
        <taxon>Sordariomycetes</taxon>
        <taxon>Xylariomycetidae</taxon>
        <taxon>Amphisphaeriales</taxon>
        <taxon>Sporocadaceae</taxon>
        <taxon>Seiridium</taxon>
    </lineage>
</organism>
<dbReference type="Gene3D" id="2.120.10.30">
    <property type="entry name" value="TolB, C-terminal domain"/>
    <property type="match status" value="1"/>
</dbReference>
<reference evidence="1 2" key="1">
    <citation type="journal article" date="2024" name="J. Plant Pathol.">
        <title>Sequence and assembly of the genome of Seiridium unicorne, isolate CBS 538.82, causal agent of cypress canker disease.</title>
        <authorList>
            <person name="Scali E."/>
            <person name="Rocca G.D."/>
            <person name="Danti R."/>
            <person name="Garbelotto M."/>
            <person name="Barberini S."/>
            <person name="Baroncelli R."/>
            <person name="Emiliani G."/>
        </authorList>
    </citation>
    <scope>NUCLEOTIDE SEQUENCE [LARGE SCALE GENOMIC DNA]</scope>
    <source>
        <strain evidence="1 2">BM-138-508</strain>
    </source>
</reference>
<evidence type="ECO:0000313" key="2">
    <source>
        <dbReference type="Proteomes" id="UP001408356"/>
    </source>
</evidence>
<dbReference type="EMBL" id="JARVKF010000407">
    <property type="protein sequence ID" value="KAK9416402.1"/>
    <property type="molecule type" value="Genomic_DNA"/>
</dbReference>
<accession>A0ABR2UP44</accession>
<dbReference type="InterPro" id="IPR011042">
    <property type="entry name" value="6-blade_b-propeller_TolB-like"/>
</dbReference>
<protein>
    <recommendedName>
        <fullName evidence="3">SMP-30/Gluconolactonase/LRE-like region domain-containing protein</fullName>
    </recommendedName>
</protein>
<proteinExistence type="predicted"/>
<dbReference type="SUPFAM" id="SSF63829">
    <property type="entry name" value="Calcium-dependent phosphotriesterase"/>
    <property type="match status" value="1"/>
</dbReference>
<dbReference type="Proteomes" id="UP001408356">
    <property type="component" value="Unassembled WGS sequence"/>
</dbReference>
<dbReference type="PANTHER" id="PTHR42060:SF1">
    <property type="entry name" value="NHL REPEAT-CONTAINING PROTEIN"/>
    <property type="match status" value="1"/>
</dbReference>
<dbReference type="PANTHER" id="PTHR42060">
    <property type="entry name" value="NHL REPEAT-CONTAINING PROTEIN-RELATED"/>
    <property type="match status" value="1"/>
</dbReference>
<dbReference type="InterPro" id="IPR052998">
    <property type="entry name" value="Hetero-Diels-Alderase-like"/>
</dbReference>
<evidence type="ECO:0008006" key="3">
    <source>
        <dbReference type="Google" id="ProtNLM"/>
    </source>
</evidence>
<name>A0ABR2UP44_9PEZI</name>
<comment type="caution">
    <text evidence="1">The sequence shown here is derived from an EMBL/GenBank/DDBJ whole genome shotgun (WGS) entry which is preliminary data.</text>
</comment>
<keyword evidence="2" id="KW-1185">Reference proteome</keyword>